<evidence type="ECO:0000256" key="3">
    <source>
        <dbReference type="ARBA" id="ARBA00023085"/>
    </source>
</evidence>
<protein>
    <submittedName>
        <fullName evidence="8">Por secretion system C-terminal sorting domain-containing protein</fullName>
    </submittedName>
</protein>
<proteinExistence type="inferred from homology"/>
<dbReference type="GO" id="GO:0009279">
    <property type="term" value="C:cell outer membrane"/>
    <property type="evidence" value="ECO:0007669"/>
    <property type="project" value="TreeGrafter"/>
</dbReference>
<dbReference type="InterPro" id="IPR000070">
    <property type="entry name" value="Pectinesterase_cat"/>
</dbReference>
<dbReference type="InterPro" id="IPR026444">
    <property type="entry name" value="Secre_tail"/>
</dbReference>
<reference evidence="8 9" key="1">
    <citation type="submission" date="2017-05" db="EMBL/GenBank/DDBJ databases">
        <authorList>
            <person name="Varghese N."/>
            <person name="Submissions S."/>
        </authorList>
    </citation>
    <scope>NUCLEOTIDE SEQUENCE [LARGE SCALE GENOMIC DNA]</scope>
    <source>
        <strain evidence="8 9">DSM 21985</strain>
    </source>
</reference>
<name>A0A521F5J3_9BACT</name>
<dbReference type="Pfam" id="PF18962">
    <property type="entry name" value="Por_Secre_tail"/>
    <property type="match status" value="1"/>
</dbReference>
<dbReference type="PANTHER" id="PTHR31321:SF57">
    <property type="entry name" value="PECTINESTERASE 53-RELATED"/>
    <property type="match status" value="1"/>
</dbReference>
<evidence type="ECO:0000313" key="9">
    <source>
        <dbReference type="Proteomes" id="UP000317557"/>
    </source>
</evidence>
<dbReference type="GO" id="GO:0042545">
    <property type="term" value="P:cell wall modification"/>
    <property type="evidence" value="ECO:0007669"/>
    <property type="project" value="InterPro"/>
</dbReference>
<keyword evidence="2" id="KW-0378">Hydrolase</keyword>
<feature type="signal peptide" evidence="5">
    <location>
        <begin position="1"/>
        <end position="22"/>
    </location>
</feature>
<dbReference type="PANTHER" id="PTHR31321">
    <property type="entry name" value="ACYL-COA THIOESTER HYDROLASE YBHC-RELATED"/>
    <property type="match status" value="1"/>
</dbReference>
<dbReference type="EMBL" id="FXTP01000015">
    <property type="protein sequence ID" value="SMO91415.1"/>
    <property type="molecule type" value="Genomic_DNA"/>
</dbReference>
<dbReference type="InterPro" id="IPR033131">
    <property type="entry name" value="Pectinesterase_Asp_AS"/>
</dbReference>
<organism evidence="8 9">
    <name type="scientific">Gracilimonas mengyeensis</name>
    <dbReference type="NCBI Taxonomy" id="1302730"/>
    <lineage>
        <taxon>Bacteria</taxon>
        <taxon>Pseudomonadati</taxon>
        <taxon>Balneolota</taxon>
        <taxon>Balneolia</taxon>
        <taxon>Balneolales</taxon>
        <taxon>Balneolaceae</taxon>
        <taxon>Gracilimonas</taxon>
    </lineage>
</organism>
<feature type="domain" description="Secretion system C-terminal sorting" evidence="7">
    <location>
        <begin position="748"/>
        <end position="822"/>
    </location>
</feature>
<keyword evidence="5" id="KW-0732">Signal</keyword>
<dbReference type="Gene3D" id="2.160.20.10">
    <property type="entry name" value="Single-stranded right-handed beta-helix, Pectin lyase-like"/>
    <property type="match status" value="1"/>
</dbReference>
<dbReference type="PROSITE" id="PS00503">
    <property type="entry name" value="PECTINESTERASE_2"/>
    <property type="match status" value="1"/>
</dbReference>
<evidence type="ECO:0000259" key="6">
    <source>
        <dbReference type="Pfam" id="PF01095"/>
    </source>
</evidence>
<keyword evidence="3" id="KW-0063">Aspartyl esterase</keyword>
<evidence type="ECO:0000256" key="4">
    <source>
        <dbReference type="PROSITE-ProRule" id="PRU10040"/>
    </source>
</evidence>
<dbReference type="Gene3D" id="2.60.40.4070">
    <property type="match status" value="1"/>
</dbReference>
<comment type="similarity">
    <text evidence="1">Belongs to the pectinesterase family.</text>
</comment>
<dbReference type="SUPFAM" id="SSF51126">
    <property type="entry name" value="Pectin lyase-like"/>
    <property type="match status" value="1"/>
</dbReference>
<dbReference type="InterPro" id="IPR012334">
    <property type="entry name" value="Pectin_lyas_fold"/>
</dbReference>
<evidence type="ECO:0000256" key="1">
    <source>
        <dbReference type="ARBA" id="ARBA00008891"/>
    </source>
</evidence>
<feature type="active site" evidence="4">
    <location>
        <position position="573"/>
    </location>
</feature>
<feature type="chain" id="PRO_5021962719" evidence="5">
    <location>
        <begin position="23"/>
        <end position="826"/>
    </location>
</feature>
<evidence type="ECO:0000256" key="5">
    <source>
        <dbReference type="SAM" id="SignalP"/>
    </source>
</evidence>
<evidence type="ECO:0000259" key="7">
    <source>
        <dbReference type="Pfam" id="PF18962"/>
    </source>
</evidence>
<keyword evidence="9" id="KW-1185">Reference proteome</keyword>
<dbReference type="InterPro" id="IPR011050">
    <property type="entry name" value="Pectin_lyase_fold/virulence"/>
</dbReference>
<evidence type="ECO:0000313" key="8">
    <source>
        <dbReference type="EMBL" id="SMO91415.1"/>
    </source>
</evidence>
<dbReference type="GO" id="GO:0030599">
    <property type="term" value="F:pectinesterase activity"/>
    <property type="evidence" value="ECO:0007669"/>
    <property type="project" value="InterPro"/>
</dbReference>
<dbReference type="Proteomes" id="UP000317557">
    <property type="component" value="Unassembled WGS sequence"/>
</dbReference>
<dbReference type="Pfam" id="PF01095">
    <property type="entry name" value="Pectinesterase"/>
    <property type="match status" value="1"/>
</dbReference>
<evidence type="ECO:0000256" key="2">
    <source>
        <dbReference type="ARBA" id="ARBA00022801"/>
    </source>
</evidence>
<dbReference type="NCBIfam" id="TIGR04183">
    <property type="entry name" value="Por_Secre_tail"/>
    <property type="match status" value="1"/>
</dbReference>
<sequence length="826" mass="90744">MRIRVIAGILAMMFLTVLDVMGQDPAAVHWPLTDPSLGGTEFSAVIEGPLEANEMQLNNMEVNQYSGPNNSLRIRIEGNSWPANQTTEIDDVYLEFSVSPRAGATFFVDTLSLDIAGVSIDGMKASIYYSTDASFADRTPVEYTTEDESGNNYLPRDSLQTITAFPDLELSEDQSLFLRIYPWVDNDPNERTGKYIALQNVMLAGTTVGGMATLPEVATYNPGNVSTDYAFAGGNVSSDGGAQVTARGVVWNTAGEPVISDFKTEDGTGSGSFESQMTGLENGTIYYYRAYATNEAGTAYGREVSFTTLDEKTVPEVETGDITEVMVETALGRGEVTAWGGSEVTARGLVWSTEGEPTIEDFKSEAGSGLGEFVSTMYPLEAESRYYVRAYATNETGTGYGPLRMFLTQEPAPDITKVVAKDGSGDYTKVQDAFDEIPDNYTGQYTIFVKKGEYYEKLVLEENKVNVKLIGEHRDSTVLWYDDYAGIAGGTSQSYSVAINANDFVAENITFQNVIENDKSVSGQQAVALVTNGDRQAYYNVNILGFQDTFYARGSNGTGRIYIKNSLVEGSVDFIFGRNIVVFDSTEIRINRDGGTLTAAATDPESKYGFVFLDSRITADSIGFDGDPIEEFYLGRPWQGAPRTVFINTWYHEVLAPQGWLAWNVQPALYGEYNCSGPGCVHPDQRAGFSTQLSSEEAETYTLENIFSKESNPNFGRDWMPSPELTPVSINEASNINTPHKYELQQNYPNPFNPATKIGFTLPSATHISLIVYDLLGRKVATLLDEKKQAGHFTVQFDAGPLSSGIYLYQMKTDNFTRVNKMTLIK</sequence>
<gene>
    <name evidence="8" type="ORF">SAMN06265219_11582</name>
</gene>
<feature type="domain" description="Pectinesterase catalytic" evidence="6">
    <location>
        <begin position="418"/>
        <end position="706"/>
    </location>
</feature>
<accession>A0A521F5J3</accession>
<dbReference type="AlphaFoldDB" id="A0A521F5J3"/>